<proteinExistence type="predicted"/>
<dbReference type="AlphaFoldDB" id="A0A915KRX9"/>
<sequence>MGVAHKSLTIIDIVTPSRFANHMACRTLPGETNPQNFASGMRPGRVQCAFANLENKTGLQYSLVCAIRAIWYYLAHNRNQNANEKRRVVIFSQSKV</sequence>
<organism evidence="1 2">
    <name type="scientific">Romanomermis culicivorax</name>
    <name type="common">Nematode worm</name>
    <dbReference type="NCBI Taxonomy" id="13658"/>
    <lineage>
        <taxon>Eukaryota</taxon>
        <taxon>Metazoa</taxon>
        <taxon>Ecdysozoa</taxon>
        <taxon>Nematoda</taxon>
        <taxon>Enoplea</taxon>
        <taxon>Dorylaimia</taxon>
        <taxon>Mermithida</taxon>
        <taxon>Mermithoidea</taxon>
        <taxon>Mermithidae</taxon>
        <taxon>Romanomermis</taxon>
    </lineage>
</organism>
<keyword evidence="1" id="KW-1185">Reference proteome</keyword>
<evidence type="ECO:0000313" key="1">
    <source>
        <dbReference type="Proteomes" id="UP000887565"/>
    </source>
</evidence>
<dbReference type="WBParaSite" id="nRc.2.0.1.t41239-RA">
    <property type="protein sequence ID" value="nRc.2.0.1.t41239-RA"/>
    <property type="gene ID" value="nRc.2.0.1.g41239"/>
</dbReference>
<dbReference type="Proteomes" id="UP000887565">
    <property type="component" value="Unplaced"/>
</dbReference>
<accession>A0A915KRX9</accession>
<evidence type="ECO:0000313" key="2">
    <source>
        <dbReference type="WBParaSite" id="nRc.2.0.1.t41239-RA"/>
    </source>
</evidence>
<name>A0A915KRX9_ROMCU</name>
<protein>
    <submittedName>
        <fullName evidence="2">Uncharacterized protein</fullName>
    </submittedName>
</protein>
<reference evidence="2" key="1">
    <citation type="submission" date="2022-11" db="UniProtKB">
        <authorList>
            <consortium name="WormBaseParasite"/>
        </authorList>
    </citation>
    <scope>IDENTIFICATION</scope>
</reference>